<keyword evidence="6" id="KW-1185">Reference proteome</keyword>
<evidence type="ECO:0000313" key="5">
    <source>
        <dbReference type="EMBL" id="CAL4773011.1"/>
    </source>
</evidence>
<dbReference type="EMBL" id="CAMXCT030001011">
    <property type="protein sequence ID" value="CAL4773011.1"/>
    <property type="molecule type" value="Genomic_DNA"/>
</dbReference>
<keyword evidence="2" id="KW-0472">Membrane</keyword>
<accession>A0A9P1FQD6</accession>
<dbReference type="OrthoDB" id="10641861at2759"/>
<dbReference type="Proteomes" id="UP001152797">
    <property type="component" value="Unassembled WGS sequence"/>
</dbReference>
<evidence type="ECO:0000313" key="3">
    <source>
        <dbReference type="EMBL" id="CAI3985699.1"/>
    </source>
</evidence>
<name>A0A9P1FQD6_9DINO</name>
<dbReference type="EMBL" id="CAMXCT020001011">
    <property type="protein sequence ID" value="CAL1139074.1"/>
    <property type="molecule type" value="Genomic_DNA"/>
</dbReference>
<dbReference type="AlphaFoldDB" id="A0A9P1FQD6"/>
<comment type="caution">
    <text evidence="3">The sequence shown here is derived from an EMBL/GenBank/DDBJ whole genome shotgun (WGS) entry which is preliminary data.</text>
</comment>
<feature type="compositionally biased region" description="Pro residues" evidence="1">
    <location>
        <begin position="246"/>
        <end position="255"/>
    </location>
</feature>
<reference evidence="4" key="2">
    <citation type="submission" date="2024-04" db="EMBL/GenBank/DDBJ databases">
        <authorList>
            <person name="Chen Y."/>
            <person name="Shah S."/>
            <person name="Dougan E. K."/>
            <person name="Thang M."/>
            <person name="Chan C."/>
        </authorList>
    </citation>
    <scope>NUCLEOTIDE SEQUENCE [LARGE SCALE GENOMIC DNA]</scope>
</reference>
<feature type="region of interest" description="Disordered" evidence="1">
    <location>
        <begin position="164"/>
        <end position="203"/>
    </location>
</feature>
<evidence type="ECO:0000313" key="4">
    <source>
        <dbReference type="EMBL" id="CAL1139074.1"/>
    </source>
</evidence>
<feature type="transmembrane region" description="Helical" evidence="2">
    <location>
        <begin position="15"/>
        <end position="41"/>
    </location>
</feature>
<protein>
    <submittedName>
        <fullName evidence="5">Reticulocyte-binding protein 2-like a</fullName>
    </submittedName>
</protein>
<organism evidence="3">
    <name type="scientific">Cladocopium goreaui</name>
    <dbReference type="NCBI Taxonomy" id="2562237"/>
    <lineage>
        <taxon>Eukaryota</taxon>
        <taxon>Sar</taxon>
        <taxon>Alveolata</taxon>
        <taxon>Dinophyceae</taxon>
        <taxon>Suessiales</taxon>
        <taxon>Symbiodiniaceae</taxon>
        <taxon>Cladocopium</taxon>
    </lineage>
</organism>
<evidence type="ECO:0000313" key="6">
    <source>
        <dbReference type="Proteomes" id="UP001152797"/>
    </source>
</evidence>
<dbReference type="EMBL" id="CAMXCT010001011">
    <property type="protein sequence ID" value="CAI3985699.1"/>
    <property type="molecule type" value="Genomic_DNA"/>
</dbReference>
<gene>
    <name evidence="3" type="ORF">C1SCF055_LOCUS13120</name>
</gene>
<keyword evidence="2" id="KW-1133">Transmembrane helix</keyword>
<feature type="compositionally biased region" description="Low complexity" evidence="1">
    <location>
        <begin position="192"/>
        <end position="202"/>
    </location>
</feature>
<sequence>MVFFATVTQADSDTWAAAALVVILEEFFFGPFLVSAGFALLATFTMEGDTTIAQSLRTATGTVQKSPYNAWAPSAEDFRVPVPHEAHHEGQLRSLGSAQPAPEAPDVVLSLADRHQEEMPNTQAAFNRQEIEEQKRLQEELREQLELQKKQLEQQRIMQAELREQLQRQQQQQEMVRNRSPPPERPPARYEQQQWQQDNQTQRLPGAVPLQVPRPMVTRPPQQVTSVNLGLQRSVRHGAVVRSGRPGPPSWPPPALRGFDAGGRPLQRPGQPVPSEMAMMRRHSRGR</sequence>
<reference evidence="3" key="1">
    <citation type="submission" date="2022-10" db="EMBL/GenBank/DDBJ databases">
        <authorList>
            <person name="Chen Y."/>
            <person name="Dougan E. K."/>
            <person name="Chan C."/>
            <person name="Rhodes N."/>
            <person name="Thang M."/>
        </authorList>
    </citation>
    <scope>NUCLEOTIDE SEQUENCE</scope>
</reference>
<evidence type="ECO:0000256" key="2">
    <source>
        <dbReference type="SAM" id="Phobius"/>
    </source>
</evidence>
<feature type="region of interest" description="Disordered" evidence="1">
    <location>
        <begin position="239"/>
        <end position="287"/>
    </location>
</feature>
<keyword evidence="2" id="KW-0812">Transmembrane</keyword>
<proteinExistence type="predicted"/>
<evidence type="ECO:0000256" key="1">
    <source>
        <dbReference type="SAM" id="MobiDB-lite"/>
    </source>
</evidence>